<evidence type="ECO:0000313" key="4">
    <source>
        <dbReference type="Proteomes" id="UP000481033"/>
    </source>
</evidence>
<evidence type="ECO:0000256" key="1">
    <source>
        <dbReference type="SAM" id="Coils"/>
    </source>
</evidence>
<comment type="caution">
    <text evidence="3">The sequence shown here is derived from an EMBL/GenBank/DDBJ whole genome shotgun (WGS) entry which is preliminary data.</text>
</comment>
<evidence type="ECO:0000259" key="2">
    <source>
        <dbReference type="SMART" id="SM00065"/>
    </source>
</evidence>
<dbReference type="InterPro" id="IPR000014">
    <property type="entry name" value="PAS"/>
</dbReference>
<dbReference type="CDD" id="cd00130">
    <property type="entry name" value="PAS"/>
    <property type="match status" value="1"/>
</dbReference>
<dbReference type="SUPFAM" id="SSF55781">
    <property type="entry name" value="GAF domain-like"/>
    <property type="match status" value="1"/>
</dbReference>
<dbReference type="EMBL" id="QXHD01000004">
    <property type="protein sequence ID" value="NEZ59183.1"/>
    <property type="molecule type" value="Genomic_DNA"/>
</dbReference>
<keyword evidence="4" id="KW-1185">Reference proteome</keyword>
<dbReference type="Gene3D" id="3.30.450.20">
    <property type="entry name" value="PAS domain"/>
    <property type="match status" value="1"/>
</dbReference>
<dbReference type="RefSeq" id="WP_163666328.1">
    <property type="nucleotide sequence ID" value="NZ_QXHD01000004.1"/>
</dbReference>
<dbReference type="Gene3D" id="3.30.450.40">
    <property type="match status" value="1"/>
</dbReference>
<dbReference type="InterPro" id="IPR003018">
    <property type="entry name" value="GAF"/>
</dbReference>
<dbReference type="InterPro" id="IPR035965">
    <property type="entry name" value="PAS-like_dom_sf"/>
</dbReference>
<name>A0A6M0RTU1_9CYAN</name>
<dbReference type="AlphaFoldDB" id="A0A6M0RTU1"/>
<evidence type="ECO:0000313" key="3">
    <source>
        <dbReference type="EMBL" id="NEZ59183.1"/>
    </source>
</evidence>
<dbReference type="Proteomes" id="UP000481033">
    <property type="component" value="Unassembled WGS sequence"/>
</dbReference>
<keyword evidence="1" id="KW-0175">Coiled coil</keyword>
<dbReference type="InterPro" id="IPR029016">
    <property type="entry name" value="GAF-like_dom_sf"/>
</dbReference>
<gene>
    <name evidence="3" type="ORF">DXZ20_26775</name>
</gene>
<sequence length="376" mass="41702">MDNQILLKEALTDELGVLYTNITQLTDVKSLPEDDLQLLRGLVSVLQFATQQMTQQQASGGKLTADVTALRDKVAQLQQENAAYQKQLRWIQDQLALSRTATGKMRLKATLKQTLDIAVVISEASSGSIFLLDDAKVVTECILTRSGTTEKERHNLVGQVLEKGLAGWVVEHRKLETIADTRLDSRWISLPDQPYKVCSAMCAPVVSGNRILGIMTLTHSEPRHFQPPIPNLIGAMTDQIALVLENAKLHSINRKLNGRLSHFKDFCHQLLTTEVVGAMLVQNKKIVQINQQAANLLGQRPDALIHLPSITSLIAYEDLARVCDALRQCYTHRNQPMPLDFGITHKNGQVIAIAAQAIAFEFEEQPAVLLLLNQAD</sequence>
<dbReference type="SMART" id="SM00065">
    <property type="entry name" value="GAF"/>
    <property type="match status" value="1"/>
</dbReference>
<accession>A0A6M0RTU1</accession>
<feature type="domain" description="GAF" evidence="2">
    <location>
        <begin position="106"/>
        <end position="254"/>
    </location>
</feature>
<protein>
    <submittedName>
        <fullName evidence="3">GAF domain-containing protein</fullName>
    </submittedName>
</protein>
<reference evidence="3 4" key="1">
    <citation type="journal article" date="2020" name="Microb. Ecol.">
        <title>Ecogenomics of the Marine Benthic Filamentous Cyanobacterium Adonisia.</title>
        <authorList>
            <person name="Walter J.M."/>
            <person name="Coutinho F.H."/>
            <person name="Leomil L."/>
            <person name="Hargreaves P.I."/>
            <person name="Campeao M.E."/>
            <person name="Vieira V.V."/>
            <person name="Silva B.S."/>
            <person name="Fistarol G.O."/>
            <person name="Salomon P.S."/>
            <person name="Sawabe T."/>
            <person name="Mino S."/>
            <person name="Hosokawa M."/>
            <person name="Miyashita H."/>
            <person name="Maruyama F."/>
            <person name="van Verk M.C."/>
            <person name="Dutilh B.E."/>
            <person name="Thompson C.C."/>
            <person name="Thompson F.L."/>
        </authorList>
    </citation>
    <scope>NUCLEOTIDE SEQUENCE [LARGE SCALE GENOMIC DNA]</scope>
    <source>
        <strain evidence="3 4">CCMR0081</strain>
    </source>
</reference>
<proteinExistence type="predicted"/>
<organism evidence="3 4">
    <name type="scientific">Adonisia turfae CCMR0081</name>
    <dbReference type="NCBI Taxonomy" id="2292702"/>
    <lineage>
        <taxon>Bacteria</taxon>
        <taxon>Bacillati</taxon>
        <taxon>Cyanobacteriota</taxon>
        <taxon>Adonisia</taxon>
        <taxon>Adonisia turfae</taxon>
    </lineage>
</organism>
<dbReference type="Pfam" id="PF13185">
    <property type="entry name" value="GAF_2"/>
    <property type="match status" value="1"/>
</dbReference>
<feature type="coiled-coil region" evidence="1">
    <location>
        <begin position="67"/>
        <end position="94"/>
    </location>
</feature>
<dbReference type="SUPFAM" id="SSF55785">
    <property type="entry name" value="PYP-like sensor domain (PAS domain)"/>
    <property type="match status" value="1"/>
</dbReference>